<dbReference type="InterPro" id="IPR034291">
    <property type="entry name" value="TMP_synthase"/>
</dbReference>
<dbReference type="EMBL" id="JACAGK010000010">
    <property type="protein sequence ID" value="MDM1047610.1"/>
    <property type="molecule type" value="Genomic_DNA"/>
</dbReference>
<dbReference type="InterPro" id="IPR036206">
    <property type="entry name" value="ThiamineP_synth_sf"/>
</dbReference>
<feature type="binding site" evidence="9">
    <location>
        <position position="71"/>
    </location>
    <ligand>
        <name>Mg(2+)</name>
        <dbReference type="ChEBI" id="CHEBI:18420"/>
    </ligand>
</feature>
<reference evidence="11" key="2">
    <citation type="journal article" date="2022" name="Sci. Total Environ.">
        <title>Prevalence, transmission, and molecular epidemiology of tet(X)-positive bacteria among humans, animals, and environmental niches in China: An epidemiological, and genomic-based study.</title>
        <authorList>
            <person name="Dong N."/>
            <person name="Zeng Y."/>
            <person name="Cai C."/>
            <person name="Sun C."/>
            <person name="Lu J."/>
            <person name="Liu C."/>
            <person name="Zhou H."/>
            <person name="Sun Q."/>
            <person name="Shu L."/>
            <person name="Wang H."/>
            <person name="Wang Y."/>
            <person name="Wang S."/>
            <person name="Wu C."/>
            <person name="Chan E.W."/>
            <person name="Chen G."/>
            <person name="Shen Z."/>
            <person name="Chen S."/>
            <person name="Zhang R."/>
        </authorList>
    </citation>
    <scope>NUCLEOTIDE SEQUENCE</scope>
    <source>
        <strain evidence="11">R1692</strain>
    </source>
</reference>
<evidence type="ECO:0000313" key="11">
    <source>
        <dbReference type="EMBL" id="MDM1047610.1"/>
    </source>
</evidence>
<evidence type="ECO:0000256" key="5">
    <source>
        <dbReference type="ARBA" id="ARBA00022977"/>
    </source>
</evidence>
<keyword evidence="3 9" id="KW-0479">Metal-binding</keyword>
<dbReference type="HAMAP" id="MF_00097">
    <property type="entry name" value="TMP_synthase"/>
    <property type="match status" value="1"/>
</dbReference>
<comment type="catalytic activity">
    <reaction evidence="6 9">
        <text>4-methyl-5-(2-phosphooxyethyl)-thiazole + 4-amino-2-methyl-5-(diphosphooxymethyl)pyrimidine + H(+) = thiamine phosphate + diphosphate</text>
        <dbReference type="Rhea" id="RHEA:22328"/>
        <dbReference type="ChEBI" id="CHEBI:15378"/>
        <dbReference type="ChEBI" id="CHEBI:33019"/>
        <dbReference type="ChEBI" id="CHEBI:37575"/>
        <dbReference type="ChEBI" id="CHEBI:57841"/>
        <dbReference type="ChEBI" id="CHEBI:58296"/>
        <dbReference type="EC" id="2.5.1.3"/>
    </reaction>
</comment>
<evidence type="ECO:0000259" key="10">
    <source>
        <dbReference type="Pfam" id="PF02581"/>
    </source>
</evidence>
<keyword evidence="5 9" id="KW-0784">Thiamine biosynthesis</keyword>
<dbReference type="PANTHER" id="PTHR20857:SF15">
    <property type="entry name" value="THIAMINE-PHOSPHATE SYNTHASE"/>
    <property type="match status" value="1"/>
</dbReference>
<comment type="catalytic activity">
    <reaction evidence="7 9">
        <text>2-(2-carboxy-4-methylthiazol-5-yl)ethyl phosphate + 4-amino-2-methyl-5-(diphosphooxymethyl)pyrimidine + 2 H(+) = thiamine phosphate + CO2 + diphosphate</text>
        <dbReference type="Rhea" id="RHEA:47848"/>
        <dbReference type="ChEBI" id="CHEBI:15378"/>
        <dbReference type="ChEBI" id="CHEBI:16526"/>
        <dbReference type="ChEBI" id="CHEBI:33019"/>
        <dbReference type="ChEBI" id="CHEBI:37575"/>
        <dbReference type="ChEBI" id="CHEBI:57841"/>
        <dbReference type="ChEBI" id="CHEBI:62890"/>
        <dbReference type="EC" id="2.5.1.3"/>
    </reaction>
</comment>
<evidence type="ECO:0000256" key="2">
    <source>
        <dbReference type="ARBA" id="ARBA00022679"/>
    </source>
</evidence>
<comment type="similarity">
    <text evidence="9">Belongs to the thiamine-phosphate synthase family.</text>
</comment>
<accession>A0ABT7NK57</accession>
<feature type="binding site" evidence="9">
    <location>
        <position position="170"/>
    </location>
    <ligand>
        <name>2-[(2R,5Z)-2-carboxy-4-methylthiazol-5(2H)-ylidene]ethyl phosphate</name>
        <dbReference type="ChEBI" id="CHEBI:62899"/>
    </ligand>
</feature>
<evidence type="ECO:0000256" key="9">
    <source>
        <dbReference type="HAMAP-Rule" id="MF_00097"/>
    </source>
</evidence>
<comment type="function">
    <text evidence="9">Condenses 4-methyl-5-(beta-hydroxyethyl)thiazole monophosphate (THZ-P) and 2-methyl-4-amino-5-hydroxymethyl pyrimidine pyrophosphate (HMP-PP) to form thiamine monophosphate (TMP).</text>
</comment>
<feature type="binding site" evidence="9">
    <location>
        <position position="138"/>
    </location>
    <ligand>
        <name>4-amino-2-methyl-5-(diphosphooxymethyl)pyrimidine</name>
        <dbReference type="ChEBI" id="CHEBI:57841"/>
    </ligand>
</feature>
<organism evidence="11 12">
    <name type="scientific">Sphingobacterium hotanense</name>
    <dbReference type="NCBI Taxonomy" id="649196"/>
    <lineage>
        <taxon>Bacteria</taxon>
        <taxon>Pseudomonadati</taxon>
        <taxon>Bacteroidota</taxon>
        <taxon>Sphingobacteriia</taxon>
        <taxon>Sphingobacteriales</taxon>
        <taxon>Sphingobacteriaceae</taxon>
        <taxon>Sphingobacterium</taxon>
    </lineage>
</organism>
<proteinExistence type="inferred from homology"/>
<evidence type="ECO:0000256" key="3">
    <source>
        <dbReference type="ARBA" id="ARBA00022723"/>
    </source>
</evidence>
<dbReference type="CDD" id="cd00564">
    <property type="entry name" value="TMP_TenI"/>
    <property type="match status" value="1"/>
</dbReference>
<dbReference type="InterPro" id="IPR013785">
    <property type="entry name" value="Aldolase_TIM"/>
</dbReference>
<comment type="catalytic activity">
    <reaction evidence="8 9">
        <text>2-[(2R,5Z)-2-carboxy-4-methylthiazol-5(2H)-ylidene]ethyl phosphate + 4-amino-2-methyl-5-(diphosphooxymethyl)pyrimidine + 2 H(+) = thiamine phosphate + CO2 + diphosphate</text>
        <dbReference type="Rhea" id="RHEA:47844"/>
        <dbReference type="ChEBI" id="CHEBI:15378"/>
        <dbReference type="ChEBI" id="CHEBI:16526"/>
        <dbReference type="ChEBI" id="CHEBI:33019"/>
        <dbReference type="ChEBI" id="CHEBI:37575"/>
        <dbReference type="ChEBI" id="CHEBI:57841"/>
        <dbReference type="ChEBI" id="CHEBI:62899"/>
        <dbReference type="EC" id="2.5.1.3"/>
    </reaction>
</comment>
<comment type="caution">
    <text evidence="9">Lacks conserved residue(s) required for the propagation of feature annotation.</text>
</comment>
<comment type="pathway">
    <text evidence="1 9">Cofactor biosynthesis; thiamine diphosphate biosynthesis; thiamine phosphate from 4-amino-2-methyl-5-diphosphomethylpyrimidine and 4-methyl-5-(2-phosphoethyl)-thiazole: step 1/1.</text>
</comment>
<evidence type="ECO:0000256" key="6">
    <source>
        <dbReference type="ARBA" id="ARBA00047334"/>
    </source>
</evidence>
<dbReference type="SUPFAM" id="SSF51391">
    <property type="entry name" value="Thiamin phosphate synthase"/>
    <property type="match status" value="1"/>
</dbReference>
<evidence type="ECO:0000256" key="8">
    <source>
        <dbReference type="ARBA" id="ARBA00047883"/>
    </source>
</evidence>
<sequence>MNKSRRLPRLMFISDGKDLDEQLAGIQSVLDAGVEFIQIRWKDATALQLEELAKAAKQLCKQYNALCIINDFPMLAKSYDIDGVHLGLEDDAVISARKELGADKIIGGTANTLKDVQQRIAEGCDYIGLGPFRFTATKKKLSPVLGLQGYSNLLTNLDINTTPPIYAIGGITINDVQELRKIGIYGIALSGFLLKNPQAMPQLNKYLYEEFEYSR</sequence>
<evidence type="ECO:0000313" key="12">
    <source>
        <dbReference type="Proteomes" id="UP001170954"/>
    </source>
</evidence>
<dbReference type="Gene3D" id="3.20.20.70">
    <property type="entry name" value="Aldolase class I"/>
    <property type="match status" value="1"/>
</dbReference>
<reference evidence="11" key="1">
    <citation type="submission" date="2020-06" db="EMBL/GenBank/DDBJ databases">
        <authorList>
            <person name="Dong N."/>
        </authorList>
    </citation>
    <scope>NUCLEOTIDE SEQUENCE</scope>
    <source>
        <strain evidence="11">R1692</strain>
    </source>
</reference>
<keyword evidence="12" id="KW-1185">Reference proteome</keyword>
<keyword evidence="4 9" id="KW-0460">Magnesium</keyword>
<evidence type="ECO:0000256" key="7">
    <source>
        <dbReference type="ARBA" id="ARBA00047851"/>
    </source>
</evidence>
<keyword evidence="2 9" id="KW-0808">Transferase</keyword>
<protein>
    <recommendedName>
        <fullName evidence="9">Thiamine-phosphate synthase</fullName>
        <shortName evidence="9">TP synthase</shortName>
        <shortName evidence="9">TPS</shortName>
        <ecNumber evidence="9">2.5.1.3</ecNumber>
    </recommendedName>
    <alternativeName>
        <fullName evidence="9">Thiamine-phosphate pyrophosphorylase</fullName>
        <shortName evidence="9">TMP pyrophosphorylase</shortName>
        <shortName evidence="9">TMP-PPase</shortName>
    </alternativeName>
</protein>
<dbReference type="InterPro" id="IPR022998">
    <property type="entry name" value="ThiamineP_synth_TenI"/>
</dbReference>
<dbReference type="Proteomes" id="UP001170954">
    <property type="component" value="Unassembled WGS sequence"/>
</dbReference>
<comment type="caution">
    <text evidence="11">The sequence shown here is derived from an EMBL/GenBank/DDBJ whole genome shotgun (WGS) entry which is preliminary data.</text>
</comment>
<dbReference type="RefSeq" id="WP_149526553.1">
    <property type="nucleotide sequence ID" value="NZ_CP030848.1"/>
</dbReference>
<feature type="domain" description="Thiamine phosphate synthase/TenI" evidence="10">
    <location>
        <begin position="10"/>
        <end position="189"/>
    </location>
</feature>
<feature type="binding site" evidence="9">
    <location>
        <position position="90"/>
    </location>
    <ligand>
        <name>Mg(2+)</name>
        <dbReference type="ChEBI" id="CHEBI:18420"/>
    </ligand>
</feature>
<name>A0ABT7NK57_9SPHI</name>
<comment type="cofactor">
    <cofactor evidence="9">
        <name>Mg(2+)</name>
        <dbReference type="ChEBI" id="CHEBI:18420"/>
    </cofactor>
    <text evidence="9">Binds 1 Mg(2+) ion per subunit.</text>
</comment>
<feature type="binding site" evidence="9">
    <location>
        <begin position="135"/>
        <end position="137"/>
    </location>
    <ligand>
        <name>2-[(2R,5Z)-2-carboxy-4-methylthiazol-5(2H)-ylidene]ethyl phosphate</name>
        <dbReference type="ChEBI" id="CHEBI:62899"/>
    </ligand>
</feature>
<dbReference type="PANTHER" id="PTHR20857">
    <property type="entry name" value="THIAMINE-PHOSPHATE PYROPHOSPHORYLASE"/>
    <property type="match status" value="1"/>
</dbReference>
<gene>
    <name evidence="9" type="primary">thiE</name>
    <name evidence="11" type="ORF">HX018_05055</name>
</gene>
<evidence type="ECO:0000256" key="1">
    <source>
        <dbReference type="ARBA" id="ARBA00005165"/>
    </source>
</evidence>
<dbReference type="EC" id="2.5.1.3" evidence="9"/>
<evidence type="ECO:0000256" key="4">
    <source>
        <dbReference type="ARBA" id="ARBA00022842"/>
    </source>
</evidence>
<dbReference type="Pfam" id="PF02581">
    <property type="entry name" value="TMP-TENI"/>
    <property type="match status" value="1"/>
</dbReference>
<feature type="binding site" evidence="9">
    <location>
        <begin position="38"/>
        <end position="42"/>
    </location>
    <ligand>
        <name>4-amino-2-methyl-5-(diphosphooxymethyl)pyrimidine</name>
        <dbReference type="ChEBI" id="CHEBI:57841"/>
    </ligand>
</feature>
<feature type="binding site" evidence="9">
    <location>
        <position position="109"/>
    </location>
    <ligand>
        <name>4-amino-2-methyl-5-(diphosphooxymethyl)pyrimidine</name>
        <dbReference type="ChEBI" id="CHEBI:57841"/>
    </ligand>
</feature>
<feature type="binding site" evidence="9">
    <location>
        <position position="70"/>
    </location>
    <ligand>
        <name>4-amino-2-methyl-5-(diphosphooxymethyl)pyrimidine</name>
        <dbReference type="ChEBI" id="CHEBI:57841"/>
    </ligand>
</feature>